<keyword evidence="3" id="KW-1185">Reference proteome</keyword>
<reference evidence="3" key="1">
    <citation type="submission" date="2019-10" db="EMBL/GenBank/DDBJ databases">
        <title>Streptomyces sp. nov., a novel actinobacterium isolated from alkaline environment.</title>
        <authorList>
            <person name="Golinska P."/>
        </authorList>
    </citation>
    <scope>NUCLEOTIDE SEQUENCE [LARGE SCALE GENOMIC DNA]</scope>
    <source>
        <strain evidence="3">DSM 42118</strain>
    </source>
</reference>
<accession>A0A7W3TA39</accession>
<evidence type="ECO:0000313" key="2">
    <source>
        <dbReference type="EMBL" id="MBB0243066.1"/>
    </source>
</evidence>
<dbReference type="AlphaFoldDB" id="A0A7W3TA39"/>
<name>A0A7W3TA39_9ACTN</name>
<dbReference type="Proteomes" id="UP000538929">
    <property type="component" value="Unassembled WGS sequence"/>
</dbReference>
<feature type="region of interest" description="Disordered" evidence="1">
    <location>
        <begin position="1"/>
        <end position="25"/>
    </location>
</feature>
<dbReference type="EMBL" id="VKHT01000039">
    <property type="protein sequence ID" value="MBB0243066.1"/>
    <property type="molecule type" value="Genomic_DNA"/>
</dbReference>
<sequence>MMEIDTSGIRGGAATGEPGSPVARGWSPVVREVPIDALDPEERRALLASRARRARGREAGVLHAEAFRRVFGEEP</sequence>
<proteinExistence type="predicted"/>
<organism evidence="2 3">
    <name type="scientific">Streptomyces alkaliphilus</name>
    <dbReference type="NCBI Taxonomy" id="1472722"/>
    <lineage>
        <taxon>Bacteria</taxon>
        <taxon>Bacillati</taxon>
        <taxon>Actinomycetota</taxon>
        <taxon>Actinomycetes</taxon>
        <taxon>Kitasatosporales</taxon>
        <taxon>Streptomycetaceae</taxon>
        <taxon>Streptomyces</taxon>
    </lineage>
</organism>
<protein>
    <submittedName>
        <fullName evidence="2">Uncharacterized protein</fullName>
    </submittedName>
</protein>
<evidence type="ECO:0000313" key="3">
    <source>
        <dbReference type="Proteomes" id="UP000538929"/>
    </source>
</evidence>
<evidence type="ECO:0000256" key="1">
    <source>
        <dbReference type="SAM" id="MobiDB-lite"/>
    </source>
</evidence>
<gene>
    <name evidence="2" type="ORF">FNQ90_02805</name>
</gene>
<comment type="caution">
    <text evidence="2">The sequence shown here is derived from an EMBL/GenBank/DDBJ whole genome shotgun (WGS) entry which is preliminary data.</text>
</comment>